<feature type="transmembrane region" description="Helical" evidence="1">
    <location>
        <begin position="239"/>
        <end position="262"/>
    </location>
</feature>
<feature type="transmembrane region" description="Helical" evidence="1">
    <location>
        <begin position="68"/>
        <end position="93"/>
    </location>
</feature>
<keyword evidence="3" id="KW-1185">Reference proteome</keyword>
<evidence type="ECO:0000256" key="1">
    <source>
        <dbReference type="SAM" id="Phobius"/>
    </source>
</evidence>
<proteinExistence type="predicted"/>
<dbReference type="Gene3D" id="1.20.1630.10">
    <property type="entry name" value="Formate dehydrogenase/DMSO reductase domain"/>
    <property type="match status" value="1"/>
</dbReference>
<dbReference type="GO" id="GO:0005886">
    <property type="term" value="C:plasma membrane"/>
    <property type="evidence" value="ECO:0007669"/>
    <property type="project" value="TreeGrafter"/>
</dbReference>
<evidence type="ECO:0000313" key="3">
    <source>
        <dbReference type="Proteomes" id="UP000198397"/>
    </source>
</evidence>
<accession>A0A238WNB1</accession>
<dbReference type="Proteomes" id="UP000198397">
    <property type="component" value="Unassembled WGS sequence"/>
</dbReference>
<dbReference type="PANTHER" id="PTHR34856:SF2">
    <property type="entry name" value="PROTEIN NRFD"/>
    <property type="match status" value="1"/>
</dbReference>
<dbReference type="AlphaFoldDB" id="A0A238WNB1"/>
<reference evidence="2 3" key="1">
    <citation type="submission" date="2017-06" db="EMBL/GenBank/DDBJ databases">
        <authorList>
            <person name="Kim H.J."/>
            <person name="Triplett B.A."/>
        </authorList>
    </citation>
    <scope>NUCLEOTIDE SEQUENCE [LARGE SCALE GENOMIC DNA]</scope>
    <source>
        <strain evidence="2 3">DSM 8800</strain>
    </source>
</reference>
<keyword evidence="1" id="KW-1133">Transmembrane helix</keyword>
<feature type="transmembrane region" description="Helical" evidence="1">
    <location>
        <begin position="212"/>
        <end position="232"/>
    </location>
</feature>
<dbReference type="RefSeq" id="WP_089384784.1">
    <property type="nucleotide sequence ID" value="NZ_FZNQ01000008.1"/>
</dbReference>
<keyword evidence="1" id="KW-0812">Transmembrane</keyword>
<feature type="transmembrane region" description="Helical" evidence="1">
    <location>
        <begin position="171"/>
        <end position="192"/>
    </location>
</feature>
<keyword evidence="1" id="KW-0472">Membrane</keyword>
<feature type="transmembrane region" description="Helical" evidence="1">
    <location>
        <begin position="282"/>
        <end position="311"/>
    </location>
</feature>
<gene>
    <name evidence="2" type="ORF">SAMN06264855_108109</name>
</gene>
<feature type="transmembrane region" description="Helical" evidence="1">
    <location>
        <begin position="323"/>
        <end position="348"/>
    </location>
</feature>
<dbReference type="OrthoDB" id="205603at2157"/>
<feature type="transmembrane region" description="Helical" evidence="1">
    <location>
        <begin position="105"/>
        <end position="129"/>
    </location>
</feature>
<organism evidence="2 3">
    <name type="scientific">Halorubrum vacuolatum</name>
    <name type="common">Natronobacterium vacuolatum</name>
    <dbReference type="NCBI Taxonomy" id="63740"/>
    <lineage>
        <taxon>Archaea</taxon>
        <taxon>Methanobacteriati</taxon>
        <taxon>Methanobacteriota</taxon>
        <taxon>Stenosarchaea group</taxon>
        <taxon>Halobacteria</taxon>
        <taxon>Halobacteriales</taxon>
        <taxon>Haloferacaceae</taxon>
        <taxon>Halorubrum</taxon>
    </lineage>
</organism>
<evidence type="ECO:0000313" key="2">
    <source>
        <dbReference type="EMBL" id="SNR47169.1"/>
    </source>
</evidence>
<dbReference type="InterPro" id="IPR052049">
    <property type="entry name" value="Electron_transfer_protein"/>
</dbReference>
<sequence length="357" mass="36675">MTSSLIALETFVGFRWLPADYWDLSIPVYLYLAVVAGGAYLAGASAWFRRTLGGGGGRLEPELIRWGFLIAVVSAAGAGLAVMSHLAVVYRALLFPIYLTNFSSWITIGTWILVILSVIATLCLVLALFGEDAADAGDGDGRSLWPRAVVAKVGVLPTVDRLVDRVRPPTGALVALHAVGVLFAVATIYTGFELAIVETVPLWNEPVIVPALFLTSGVAAGVGLTLAVTLLFEREIGRLAGGYAVAVGVLSGVSLLIAGIGWGEVAAGGMAATASYSALTEGTLAIGVLVVALGLAVALVVGVVLGAAAALGRLPEPVERVGGPLLIGSFGLLTVSGLVMRILFLLAAEQHPVVVVA</sequence>
<dbReference type="PANTHER" id="PTHR34856">
    <property type="entry name" value="PROTEIN NRFD"/>
    <property type="match status" value="1"/>
</dbReference>
<protein>
    <submittedName>
        <fullName evidence="2">Protein NrfD</fullName>
    </submittedName>
</protein>
<feature type="transmembrane region" description="Helical" evidence="1">
    <location>
        <begin position="28"/>
        <end position="48"/>
    </location>
</feature>
<dbReference type="EMBL" id="FZNQ01000008">
    <property type="protein sequence ID" value="SNR47169.1"/>
    <property type="molecule type" value="Genomic_DNA"/>
</dbReference>
<name>A0A238WNB1_HALVU</name>